<feature type="transmembrane region" description="Helical" evidence="1">
    <location>
        <begin position="117"/>
        <end position="137"/>
    </location>
</feature>
<name>A0A2M9D5Z8_9MICO</name>
<feature type="transmembrane region" description="Helical" evidence="1">
    <location>
        <begin position="75"/>
        <end position="97"/>
    </location>
</feature>
<proteinExistence type="predicted"/>
<keyword evidence="1" id="KW-0472">Membrane</keyword>
<reference evidence="2 3" key="1">
    <citation type="submission" date="2017-11" db="EMBL/GenBank/DDBJ databases">
        <title>Genomic Encyclopedia of Archaeal and Bacterial Type Strains, Phase II (KMG-II): From Individual Species to Whole Genera.</title>
        <authorList>
            <person name="Goeker M."/>
        </authorList>
    </citation>
    <scope>NUCLEOTIDE SEQUENCE [LARGE SCALE GENOMIC DNA]</scope>
    <source>
        <strain evidence="2 3">DSM 16400</strain>
    </source>
</reference>
<evidence type="ECO:0000313" key="2">
    <source>
        <dbReference type="EMBL" id="PJJ80943.1"/>
    </source>
</evidence>
<gene>
    <name evidence="2" type="ORF">CLV85_0110</name>
</gene>
<accession>A0A2M9D5Z8</accession>
<dbReference type="AlphaFoldDB" id="A0A2M9D5Z8"/>
<protein>
    <submittedName>
        <fullName evidence="2">Uncharacterized protein</fullName>
    </submittedName>
</protein>
<dbReference type="RefSeq" id="WP_100387677.1">
    <property type="nucleotide sequence ID" value="NZ_BMZU01000001.1"/>
</dbReference>
<feature type="transmembrane region" description="Helical" evidence="1">
    <location>
        <begin position="28"/>
        <end position="46"/>
    </location>
</feature>
<keyword evidence="1" id="KW-1133">Transmembrane helix</keyword>
<keyword evidence="3" id="KW-1185">Reference proteome</keyword>
<comment type="caution">
    <text evidence="2">The sequence shown here is derived from an EMBL/GenBank/DDBJ whole genome shotgun (WGS) entry which is preliminary data.</text>
</comment>
<keyword evidence="1" id="KW-0812">Transmembrane</keyword>
<dbReference type="EMBL" id="PGFH01000001">
    <property type="protein sequence ID" value="PJJ80943.1"/>
    <property type="molecule type" value="Genomic_DNA"/>
</dbReference>
<organism evidence="2 3">
    <name type="scientific">Salinibacterium amurskyense</name>
    <dbReference type="NCBI Taxonomy" id="205941"/>
    <lineage>
        <taxon>Bacteria</taxon>
        <taxon>Bacillati</taxon>
        <taxon>Actinomycetota</taxon>
        <taxon>Actinomycetes</taxon>
        <taxon>Micrococcales</taxon>
        <taxon>Microbacteriaceae</taxon>
        <taxon>Salinibacterium</taxon>
    </lineage>
</organism>
<dbReference type="Proteomes" id="UP000231742">
    <property type="component" value="Unassembled WGS sequence"/>
</dbReference>
<sequence length="169" mass="17925">MSQESMTETANSTGLTQAKEIVARIQRLIITAALAAFGYGAFLMAGRSYCPGGFSGDGDFIDADGNVTESVPQCISLTLGPSGVIYIAIAVIAILAIRAVQRRASTVAAAMRYLDRAAAGIVILVVASLVISHVWFWQIPITDWNGSGTFFFPFPFGAVEVDISPMQSQ</sequence>
<dbReference type="OrthoDB" id="4979412at2"/>
<evidence type="ECO:0000256" key="1">
    <source>
        <dbReference type="SAM" id="Phobius"/>
    </source>
</evidence>
<evidence type="ECO:0000313" key="3">
    <source>
        <dbReference type="Proteomes" id="UP000231742"/>
    </source>
</evidence>